<dbReference type="Proteomes" id="UP000076555">
    <property type="component" value="Unassembled WGS sequence"/>
</dbReference>
<organism evidence="2 3">
    <name type="scientific">Nodularia spumigena CENA596</name>
    <dbReference type="NCBI Taxonomy" id="1819295"/>
    <lineage>
        <taxon>Bacteria</taxon>
        <taxon>Bacillati</taxon>
        <taxon>Cyanobacteriota</taxon>
        <taxon>Cyanophyceae</taxon>
        <taxon>Nostocales</taxon>
        <taxon>Nodulariaceae</taxon>
        <taxon>Nodularia</taxon>
    </lineage>
</organism>
<gene>
    <name evidence="2" type="ORF">A2T98_00720</name>
</gene>
<sequence length="188" mass="20622">MKNNPAAPLTALALAFSATLLGSQPSPAQSRQFFCGLSYDYPTTMVRNPRGNVPLIAWTDNSWINDTLTPRRRCQEVANRFQDFHDKGQLRVLKAGRVNDQPVICGLGSNQESCNSSNVLLTVSKDRNPDQVLDQLLNTRITVSGQPVFLSGNQEGRIKPQNGADGFASVNFEAFLNDTSDPPGEQAW</sequence>
<accession>A0A166KZ83</accession>
<dbReference type="Pfam" id="PF14218">
    <property type="entry name" value="COP23"/>
    <property type="match status" value="1"/>
</dbReference>
<feature type="chain" id="PRO_5007876551" evidence="1">
    <location>
        <begin position="29"/>
        <end position="188"/>
    </location>
</feature>
<keyword evidence="1" id="KW-0732">Signal</keyword>
<dbReference type="InterPro" id="IPR025478">
    <property type="entry name" value="COP23"/>
</dbReference>
<evidence type="ECO:0000313" key="3">
    <source>
        <dbReference type="Proteomes" id="UP000076555"/>
    </source>
</evidence>
<dbReference type="RefSeq" id="WP_063871130.1">
    <property type="nucleotide sequence ID" value="NZ_CAWMRI010000010.1"/>
</dbReference>
<comment type="caution">
    <text evidence="2">The sequence shown here is derived from an EMBL/GenBank/DDBJ whole genome shotgun (WGS) entry which is preliminary data.</text>
</comment>
<proteinExistence type="predicted"/>
<feature type="signal peptide" evidence="1">
    <location>
        <begin position="1"/>
        <end position="28"/>
    </location>
</feature>
<reference evidence="2 3" key="1">
    <citation type="submission" date="2016-04" db="EMBL/GenBank/DDBJ databases">
        <title>Draft Genome Assembly of the Bloom-forming Cyanobacterium Nodularia spumigena Strain CENA596 in Shrimp Production Ponds.</title>
        <authorList>
            <person name="Popin R.V."/>
            <person name="Rigonato J."/>
            <person name="Abreu V.A."/>
            <person name="Andreote A.P."/>
            <person name="Silveira S.B."/>
            <person name="Odebrecht C."/>
            <person name="Fiore M.F."/>
        </authorList>
    </citation>
    <scope>NUCLEOTIDE SEQUENCE [LARGE SCALE GENOMIC DNA]</scope>
    <source>
        <strain evidence="2 3">CENA596</strain>
    </source>
</reference>
<dbReference type="EMBL" id="LWAJ01000010">
    <property type="protein sequence ID" value="KZL51713.1"/>
    <property type="molecule type" value="Genomic_DNA"/>
</dbReference>
<dbReference type="OrthoDB" id="490444at2"/>
<name>A0A166KZ83_NODSP</name>
<protein>
    <submittedName>
        <fullName evidence="2">Uncharacterized protein</fullName>
    </submittedName>
</protein>
<evidence type="ECO:0000256" key="1">
    <source>
        <dbReference type="SAM" id="SignalP"/>
    </source>
</evidence>
<dbReference type="AlphaFoldDB" id="A0A166KZ83"/>
<evidence type="ECO:0000313" key="2">
    <source>
        <dbReference type="EMBL" id="KZL51713.1"/>
    </source>
</evidence>